<reference evidence="1 2" key="1">
    <citation type="journal article" date="2020" name="Cell">
        <title>Large-Scale Comparative Analyses of Tick Genomes Elucidate Their Genetic Diversity and Vector Capacities.</title>
        <authorList>
            <consortium name="Tick Genome and Microbiome Consortium (TIGMIC)"/>
            <person name="Jia N."/>
            <person name="Wang J."/>
            <person name="Shi W."/>
            <person name="Du L."/>
            <person name="Sun Y."/>
            <person name="Zhan W."/>
            <person name="Jiang J.F."/>
            <person name="Wang Q."/>
            <person name="Zhang B."/>
            <person name="Ji P."/>
            <person name="Bell-Sakyi L."/>
            <person name="Cui X.M."/>
            <person name="Yuan T.T."/>
            <person name="Jiang B.G."/>
            <person name="Yang W.F."/>
            <person name="Lam T.T."/>
            <person name="Chang Q.C."/>
            <person name="Ding S.J."/>
            <person name="Wang X.J."/>
            <person name="Zhu J.G."/>
            <person name="Ruan X.D."/>
            <person name="Zhao L."/>
            <person name="Wei J.T."/>
            <person name="Ye R.Z."/>
            <person name="Que T.C."/>
            <person name="Du C.H."/>
            <person name="Zhou Y.H."/>
            <person name="Cheng J.X."/>
            <person name="Dai P.F."/>
            <person name="Guo W.B."/>
            <person name="Han X.H."/>
            <person name="Huang E.J."/>
            <person name="Li L.F."/>
            <person name="Wei W."/>
            <person name="Gao Y.C."/>
            <person name="Liu J.Z."/>
            <person name="Shao H.Z."/>
            <person name="Wang X."/>
            <person name="Wang C.C."/>
            <person name="Yang T.C."/>
            <person name="Huo Q.B."/>
            <person name="Li W."/>
            <person name="Chen H.Y."/>
            <person name="Chen S.E."/>
            <person name="Zhou L.G."/>
            <person name="Ni X.B."/>
            <person name="Tian J.H."/>
            <person name="Sheng Y."/>
            <person name="Liu T."/>
            <person name="Pan Y.S."/>
            <person name="Xia L.Y."/>
            <person name="Li J."/>
            <person name="Zhao F."/>
            <person name="Cao W.C."/>
        </authorList>
    </citation>
    <scope>NUCLEOTIDE SEQUENCE [LARGE SCALE GENOMIC DNA]</scope>
    <source>
        <strain evidence="1">Iper-2018</strain>
    </source>
</reference>
<dbReference type="Proteomes" id="UP000805193">
    <property type="component" value="Unassembled WGS sequence"/>
</dbReference>
<proteinExistence type="predicted"/>
<name>A0AC60NW72_IXOPE</name>
<protein>
    <submittedName>
        <fullName evidence="1">Uncharacterized protein</fullName>
    </submittedName>
</protein>
<gene>
    <name evidence="1" type="ORF">HPB47_011463</name>
</gene>
<feature type="non-terminal residue" evidence="1">
    <location>
        <position position="1"/>
    </location>
</feature>
<dbReference type="EMBL" id="JABSTQ010011434">
    <property type="protein sequence ID" value="KAG0411401.1"/>
    <property type="molecule type" value="Genomic_DNA"/>
</dbReference>
<evidence type="ECO:0000313" key="1">
    <source>
        <dbReference type="EMBL" id="KAG0411401.1"/>
    </source>
</evidence>
<sequence>TLVQTVKELLLPSWLTSWNTPLVTEEEADNLWPREEASAPPGPVCKEAPHRSVRRHTRLRSPRTPREELAGPQSLLNGDSHSEKSEASGSTSGCSSLGGPERESAATPEPRARRHDWSHTRDCGVMANLPSSRGRERLHGGNGHGCVGPAESASRQSPATPRWRVPQRTASGGQGPGFSLSAFGTPVTPGGRERQRLQSPFYPGRTTYGGAASYSRFRLTTGGTPKVETSVQLRERRRGPEEEGLPDCMSNATRQILSTLERMASPLSEAKKVPLDRGSGHSLLSYMPPSQRRRAPYLRGSPVPGPPRGQHARPLASRTARNLDPAVSAARRAAPVTPAPQDSQAKEQREENAQASRPGLETRVAPKDTPVPAPATNGSFSSGGGSDRAGGKVSRTRGIHSSRKPEQGFEDAPPPPDLPDIPLPIGSLPSFTFQLPAPTPIAKQTSGVQSTFASVRPTAADVRPTVADVRPTVTDIRPTVADIRPTATAKGEFALAQPLTLATASSVSSPAQEFSFSVPAQVTELQPASQRTGEFPGLSPSQEFSFSVPAQVTELQPASQRTVSGGQGKADMGKRAEVPAGPAAPASQLVMQGSVMDVLGRKDAAKEVAPEPADVRSSGGEVAPKKSGDVADAAGTRTPAATPEAEKVASRKKKASRALQAKGQKPKKCCVEKDTEDYNPGAF</sequence>
<organism evidence="1 2">
    <name type="scientific">Ixodes persulcatus</name>
    <name type="common">Taiga tick</name>
    <dbReference type="NCBI Taxonomy" id="34615"/>
    <lineage>
        <taxon>Eukaryota</taxon>
        <taxon>Metazoa</taxon>
        <taxon>Ecdysozoa</taxon>
        <taxon>Arthropoda</taxon>
        <taxon>Chelicerata</taxon>
        <taxon>Arachnida</taxon>
        <taxon>Acari</taxon>
        <taxon>Parasitiformes</taxon>
        <taxon>Ixodida</taxon>
        <taxon>Ixodoidea</taxon>
        <taxon>Ixodidae</taxon>
        <taxon>Ixodinae</taxon>
        <taxon>Ixodes</taxon>
    </lineage>
</organism>
<evidence type="ECO:0000313" key="2">
    <source>
        <dbReference type="Proteomes" id="UP000805193"/>
    </source>
</evidence>
<keyword evidence="2" id="KW-1185">Reference proteome</keyword>
<comment type="caution">
    <text evidence="1">The sequence shown here is derived from an EMBL/GenBank/DDBJ whole genome shotgun (WGS) entry which is preliminary data.</text>
</comment>
<accession>A0AC60NW72</accession>